<dbReference type="EMBL" id="CP042434">
    <property type="protein sequence ID" value="QEC73561.1"/>
    <property type="molecule type" value="Genomic_DNA"/>
</dbReference>
<dbReference type="RefSeq" id="WP_146786190.1">
    <property type="nucleotide sequence ID" value="NZ_CP042434.1"/>
</dbReference>
<gene>
    <name evidence="2" type="ORF">FSB73_19725</name>
</gene>
<evidence type="ECO:0000256" key="1">
    <source>
        <dbReference type="SAM" id="Phobius"/>
    </source>
</evidence>
<dbReference type="InterPro" id="IPR013783">
    <property type="entry name" value="Ig-like_fold"/>
</dbReference>
<dbReference type="KEGG" id="agi:FSB73_19725"/>
<keyword evidence="1" id="KW-0812">Transmembrane</keyword>
<feature type="transmembrane region" description="Helical" evidence="1">
    <location>
        <begin position="632"/>
        <end position="654"/>
    </location>
</feature>
<evidence type="ECO:0000313" key="2">
    <source>
        <dbReference type="EMBL" id="QEC73561.1"/>
    </source>
</evidence>
<protein>
    <recommendedName>
        <fullName evidence="4">Two component regulator three Y domain-containing protein</fullName>
    </recommendedName>
</protein>
<keyword evidence="1" id="KW-1133">Transmembrane helix</keyword>
<proteinExistence type="predicted"/>
<dbReference type="Gene3D" id="2.130.10.10">
    <property type="entry name" value="YVTN repeat-like/Quinoprotein amine dehydrogenase"/>
    <property type="match status" value="2"/>
</dbReference>
<evidence type="ECO:0008006" key="4">
    <source>
        <dbReference type="Google" id="ProtNLM"/>
    </source>
</evidence>
<dbReference type="SUPFAM" id="SSF63829">
    <property type="entry name" value="Calcium-dependent phosphotriesterase"/>
    <property type="match status" value="1"/>
</dbReference>
<reference evidence="2 3" key="1">
    <citation type="journal article" date="2017" name="Int. J. Syst. Evol. Microbiol.">
        <title>Arachidicoccus ginsenosidivorans sp. nov., with ginsenoside-converting activity isolated from ginseng cultivating soil.</title>
        <authorList>
            <person name="Siddiqi M.Z."/>
            <person name="Aslam Z."/>
            <person name="Im W.T."/>
        </authorList>
    </citation>
    <scope>NUCLEOTIDE SEQUENCE [LARGE SCALE GENOMIC DNA]</scope>
    <source>
        <strain evidence="2 3">Gsoil 809</strain>
    </source>
</reference>
<dbReference type="AlphaFoldDB" id="A0A5B8VR45"/>
<dbReference type="Gene3D" id="2.60.40.10">
    <property type="entry name" value="Immunoglobulins"/>
    <property type="match status" value="1"/>
</dbReference>
<dbReference type="InterPro" id="IPR015943">
    <property type="entry name" value="WD40/YVTN_repeat-like_dom_sf"/>
</dbReference>
<keyword evidence="3" id="KW-1185">Reference proteome</keyword>
<keyword evidence="1" id="KW-0472">Membrane</keyword>
<name>A0A5B8VR45_9BACT</name>
<evidence type="ECO:0000313" key="3">
    <source>
        <dbReference type="Proteomes" id="UP000321291"/>
    </source>
</evidence>
<dbReference type="Proteomes" id="UP000321291">
    <property type="component" value="Chromosome"/>
</dbReference>
<sequence length="745" mass="84685">MHYHSLNHLFKNPQFKEEEIWKIIPTANQVLFQSFSHIYSYRDGKVSSVSAPGTIMFMFPVQGKIYVDILGKGIFSIGDDLSLTAVCTDEPIRQLKVTFILPYGANDLLIGTEKSGMYCYNLTSESLRRFKSADDTYFIDNEINNGVEISDNRYAIGTISAGIVLMDSSGRILKKLDRSNGLQNNTIINLIKDKDGNCWLALDKGIAQLILHSNIEYYLDLDGHIGTVYSVALFQGHIYIGTNHGLFSAPFSDLASFDKNKLTRVPTIINQVWGLKVIDSLLFCSFNSGTAIINNGKVRLVTDTTGSWDMEPMDGAPDRLVQGTYFGVAIYKKENGRWQFSNYVHGTENQQINRLVFDKDGVLWLKHAYNGIFAIKLSPDLKSVQVIREIAKAKNLPKEADFSFFKLDGNVYLNDKSGIYTFDFKSNTIKQAPQINQRLGPYVNTQTIIADGNSGLFLIGDDNSITYKNNQTGAFQTFAFNSKLFGLVAGYENITPYTATKSFVGGEEGFVVLNKNGNSSLEDNRPPAITAIEVLSRNKKAFIDSSFIQGKDKIKLPYNKNGLILHFSAMCYTQSTQYSYCLDDGTNATWSDWTRTAVKEYDNLAPGNYIFRLKSKNTDNITTLYITVQNPWYWTSWFKALYLLLAILLIYLLVKWHRHRLNKQRLLLTKRMREEIAMQRQKNEHEILLLKQAQLSEEVVHKSEDLAKIAMDLIKKKNILKSLKRICSPLRTVRPLKIFMRTYRK</sequence>
<dbReference type="OrthoDB" id="9809670at2"/>
<accession>A0A5B8VR45</accession>
<organism evidence="2 3">
    <name type="scientific">Arachidicoccus ginsenosidivorans</name>
    <dbReference type="NCBI Taxonomy" id="496057"/>
    <lineage>
        <taxon>Bacteria</taxon>
        <taxon>Pseudomonadati</taxon>
        <taxon>Bacteroidota</taxon>
        <taxon>Chitinophagia</taxon>
        <taxon>Chitinophagales</taxon>
        <taxon>Chitinophagaceae</taxon>
        <taxon>Arachidicoccus</taxon>
    </lineage>
</organism>